<proteinExistence type="predicted"/>
<feature type="transmembrane region" description="Helical" evidence="1">
    <location>
        <begin position="52"/>
        <end position="72"/>
    </location>
</feature>
<name>A0A238WBZ0_9RHOB</name>
<protein>
    <submittedName>
        <fullName evidence="2">Uncharacterized membrane protein</fullName>
    </submittedName>
</protein>
<dbReference type="AlphaFoldDB" id="A0A238WBZ0"/>
<evidence type="ECO:0000256" key="1">
    <source>
        <dbReference type="SAM" id="Phobius"/>
    </source>
</evidence>
<dbReference type="OrthoDB" id="9808190at2"/>
<organism evidence="2 3">
    <name type="scientific">Puniceibacterium sediminis</name>
    <dbReference type="NCBI Taxonomy" id="1608407"/>
    <lineage>
        <taxon>Bacteria</taxon>
        <taxon>Pseudomonadati</taxon>
        <taxon>Pseudomonadota</taxon>
        <taxon>Alphaproteobacteria</taxon>
        <taxon>Rhodobacterales</taxon>
        <taxon>Paracoccaceae</taxon>
        <taxon>Puniceibacterium</taxon>
    </lineage>
</organism>
<keyword evidence="1" id="KW-1133">Transmembrane helix</keyword>
<accession>A0A238WBZ0</accession>
<keyword evidence="1" id="KW-0812">Transmembrane</keyword>
<keyword evidence="1" id="KW-0472">Membrane</keyword>
<dbReference type="InterPro" id="IPR019253">
    <property type="entry name" value="DUF2244_TM"/>
</dbReference>
<dbReference type="RefSeq" id="WP_089269884.1">
    <property type="nucleotide sequence ID" value="NZ_FZNN01000005.1"/>
</dbReference>
<dbReference type="EMBL" id="FZNN01000005">
    <property type="protein sequence ID" value="SNR43804.1"/>
    <property type="molecule type" value="Genomic_DNA"/>
</dbReference>
<dbReference type="Proteomes" id="UP000198417">
    <property type="component" value="Unassembled WGS sequence"/>
</dbReference>
<keyword evidence="3" id="KW-1185">Reference proteome</keyword>
<evidence type="ECO:0000313" key="3">
    <source>
        <dbReference type="Proteomes" id="UP000198417"/>
    </source>
</evidence>
<sequence>MPYDWTPSHPGATSLELRLWPHRSLPPKGFAAFILATFAMATLPLYGLLGTVLLWGLLPFLLIALAGVYYALRRNDRDRQVLEVLTLTPQDLHLVRHNPQGPDQTWHCNTYWARVALHEAGGPVPNYVTLSGSGREVEIGAFLSEDERKTLYGDLKSRLRTLTEGQPE</sequence>
<dbReference type="Pfam" id="PF10003">
    <property type="entry name" value="DUF2244"/>
    <property type="match status" value="1"/>
</dbReference>
<evidence type="ECO:0000313" key="2">
    <source>
        <dbReference type="EMBL" id="SNR43804.1"/>
    </source>
</evidence>
<reference evidence="2 3" key="1">
    <citation type="submission" date="2017-06" db="EMBL/GenBank/DDBJ databases">
        <authorList>
            <person name="Kim H.J."/>
            <person name="Triplett B.A."/>
        </authorList>
    </citation>
    <scope>NUCLEOTIDE SEQUENCE [LARGE SCALE GENOMIC DNA]</scope>
    <source>
        <strain evidence="2 3">DSM 29052</strain>
    </source>
</reference>
<gene>
    <name evidence="2" type="ORF">SAMN06265370_10560</name>
</gene>